<dbReference type="SUPFAM" id="SSF49464">
    <property type="entry name" value="Carboxypeptidase regulatory domain-like"/>
    <property type="match status" value="1"/>
</dbReference>
<dbReference type="AlphaFoldDB" id="A0A6S6TA45"/>
<gene>
    <name evidence="3" type="ORF">HELGO_WM630</name>
</gene>
<accession>A0A6S6TA45</accession>
<feature type="compositionally biased region" description="Low complexity" evidence="1">
    <location>
        <begin position="159"/>
        <end position="179"/>
    </location>
</feature>
<evidence type="ECO:0008006" key="4">
    <source>
        <dbReference type="Google" id="ProtNLM"/>
    </source>
</evidence>
<evidence type="ECO:0000313" key="3">
    <source>
        <dbReference type="EMBL" id="CAA6820201.1"/>
    </source>
</evidence>
<dbReference type="Gene3D" id="2.60.40.10">
    <property type="entry name" value="Immunoglobulins"/>
    <property type="match status" value="1"/>
</dbReference>
<feature type="chain" id="PRO_5027550601" description="Carboxypeptidase regulatory-like domain-containing protein" evidence="2">
    <location>
        <begin position="24"/>
        <end position="437"/>
    </location>
</feature>
<dbReference type="EMBL" id="CACVAS010000107">
    <property type="protein sequence ID" value="CAA6820201.1"/>
    <property type="molecule type" value="Genomic_DNA"/>
</dbReference>
<protein>
    <recommendedName>
        <fullName evidence="4">Carboxypeptidase regulatory-like domain-containing protein</fullName>
    </recommendedName>
</protein>
<organism evidence="3">
    <name type="scientific">uncultured Sulfurovum sp</name>
    <dbReference type="NCBI Taxonomy" id="269237"/>
    <lineage>
        <taxon>Bacteria</taxon>
        <taxon>Pseudomonadati</taxon>
        <taxon>Campylobacterota</taxon>
        <taxon>Epsilonproteobacteria</taxon>
        <taxon>Campylobacterales</taxon>
        <taxon>Sulfurovaceae</taxon>
        <taxon>Sulfurovum</taxon>
        <taxon>environmental samples</taxon>
    </lineage>
</organism>
<dbReference type="InterPro" id="IPR013783">
    <property type="entry name" value="Ig-like_fold"/>
</dbReference>
<name>A0A6S6TA45_9BACT</name>
<evidence type="ECO:0000256" key="1">
    <source>
        <dbReference type="SAM" id="MobiDB-lite"/>
    </source>
</evidence>
<feature type="compositionally biased region" description="Low complexity" evidence="1">
    <location>
        <begin position="130"/>
        <end position="152"/>
    </location>
</feature>
<reference evidence="3" key="1">
    <citation type="submission" date="2020-01" db="EMBL/GenBank/DDBJ databases">
        <authorList>
            <person name="Meier V. D."/>
            <person name="Meier V D."/>
        </authorList>
    </citation>
    <scope>NUCLEOTIDE SEQUENCE</scope>
    <source>
        <strain evidence="3">HLG_WM_MAG_01</strain>
    </source>
</reference>
<evidence type="ECO:0000256" key="2">
    <source>
        <dbReference type="SAM" id="SignalP"/>
    </source>
</evidence>
<proteinExistence type="predicted"/>
<feature type="region of interest" description="Disordered" evidence="1">
    <location>
        <begin position="130"/>
        <end position="186"/>
    </location>
</feature>
<sequence length="437" mass="47232">MKKIFYAMMLLFSLLLTGCGADAGEDQDVSAGDTVTLDGSESSTDNGGEIVRYEWTQLGTNLSSTKVELSANPSKLTTFTAPSLTTDSRLRFKLRTVEYYDCRYSKGKGDTVCKANISTDKVTIYVSAGTSTTTDTNTSDTNTTDTDTGDTNSTDDNDTSSTTETNSTTTAETNTSSENNDTDDNATRLVQYTVSGTVKSIDGNESTISGVVVTMKNQTATTDNTGKYTLEYQTSKESLVVNAHDSNYGATSRLLTDLQANTTLDFIMGSYVKTVSFDATIGNTVTQEQTQTQGEASIKLPAQGYLTEKSVEYLDAVKVQFSYYGGSTRTGLELLPGVKKGEERSVTDDVSSYGFMSISVTDNNDSTLSLAETTSATLTFPVENNDTTREVIALSLYNEEEGLWEKKAEAKLQDDNLTYVGNINTFGTWSLDLNATK</sequence>
<dbReference type="InterPro" id="IPR008969">
    <property type="entry name" value="CarboxyPept-like_regulatory"/>
</dbReference>
<feature type="signal peptide" evidence="2">
    <location>
        <begin position="1"/>
        <end position="23"/>
    </location>
</feature>
<keyword evidence="2" id="KW-0732">Signal</keyword>
<dbReference type="PROSITE" id="PS51257">
    <property type="entry name" value="PROKAR_LIPOPROTEIN"/>
    <property type="match status" value="1"/>
</dbReference>